<dbReference type="EMBL" id="CASHTH010002716">
    <property type="protein sequence ID" value="CAI8034210.1"/>
    <property type="molecule type" value="Genomic_DNA"/>
</dbReference>
<organism evidence="2 3">
    <name type="scientific">Geodia barretti</name>
    <name type="common">Barrett's horny sponge</name>
    <dbReference type="NCBI Taxonomy" id="519541"/>
    <lineage>
        <taxon>Eukaryota</taxon>
        <taxon>Metazoa</taxon>
        <taxon>Porifera</taxon>
        <taxon>Demospongiae</taxon>
        <taxon>Heteroscleromorpha</taxon>
        <taxon>Tetractinellida</taxon>
        <taxon>Astrophorina</taxon>
        <taxon>Geodiidae</taxon>
        <taxon>Geodia</taxon>
    </lineage>
</organism>
<feature type="transmembrane region" description="Helical" evidence="1">
    <location>
        <begin position="39"/>
        <end position="61"/>
    </location>
</feature>
<dbReference type="AlphaFoldDB" id="A0AA35X171"/>
<dbReference type="Proteomes" id="UP001174909">
    <property type="component" value="Unassembled WGS sequence"/>
</dbReference>
<keyword evidence="1" id="KW-0812">Transmembrane</keyword>
<keyword evidence="1" id="KW-1133">Transmembrane helix</keyword>
<proteinExistence type="predicted"/>
<keyword evidence="3" id="KW-1185">Reference proteome</keyword>
<protein>
    <submittedName>
        <fullName evidence="2">Uncharacterized protein</fullName>
    </submittedName>
</protein>
<accession>A0AA35X171</accession>
<comment type="caution">
    <text evidence="2">The sequence shown here is derived from an EMBL/GenBank/DDBJ whole genome shotgun (WGS) entry which is preliminary data.</text>
</comment>
<name>A0AA35X171_GEOBA</name>
<sequence>PGVYKSLALNVTEAFTYANLSLLAVGTTYDLRFNYTNNWPVIICVGSVFLLFCGIVVYHILKKLSVTRRWGLMKVWLLDRRWPWMKKKQIRSLILPYVDPDNYEDSSSSDSELDPILQNAPPVARYDEYREPLIGTTRTE</sequence>
<evidence type="ECO:0000313" key="3">
    <source>
        <dbReference type="Proteomes" id="UP001174909"/>
    </source>
</evidence>
<reference evidence="2" key="1">
    <citation type="submission" date="2023-03" db="EMBL/GenBank/DDBJ databases">
        <authorList>
            <person name="Steffen K."/>
            <person name="Cardenas P."/>
        </authorList>
    </citation>
    <scope>NUCLEOTIDE SEQUENCE</scope>
</reference>
<gene>
    <name evidence="2" type="ORF">GBAR_LOCUS19284</name>
</gene>
<evidence type="ECO:0000256" key="1">
    <source>
        <dbReference type="SAM" id="Phobius"/>
    </source>
</evidence>
<keyword evidence="1" id="KW-0472">Membrane</keyword>
<feature type="non-terminal residue" evidence="2">
    <location>
        <position position="140"/>
    </location>
</feature>
<evidence type="ECO:0000313" key="2">
    <source>
        <dbReference type="EMBL" id="CAI8034210.1"/>
    </source>
</evidence>